<dbReference type="InterPro" id="IPR021421">
    <property type="entry name" value="DUF3071"/>
</dbReference>
<dbReference type="STRING" id="1437603.GCA_000771525_00166"/>
<evidence type="ECO:0000259" key="2">
    <source>
        <dbReference type="Pfam" id="PF11268"/>
    </source>
</evidence>
<dbReference type="RefSeq" id="WP_033511131.1">
    <property type="nucleotide sequence ID" value="NZ_JDUO01000001.1"/>
</dbReference>
<organism evidence="3 4">
    <name type="scientific">Bifidobacterium mongoliense DSM 21395</name>
    <dbReference type="NCBI Taxonomy" id="1437603"/>
    <lineage>
        <taxon>Bacteria</taxon>
        <taxon>Bacillati</taxon>
        <taxon>Actinomycetota</taxon>
        <taxon>Actinomycetes</taxon>
        <taxon>Bifidobacteriales</taxon>
        <taxon>Bifidobacteriaceae</taxon>
        <taxon>Bifidobacterium</taxon>
    </lineage>
</organism>
<sequence>MPENTQNKATLVSVGDHGELVFSAHGSSFVVQVDDALEHAILEAKQIKAERVAFEQPSTAHTLPISQIQALIRAGAQPAKVAERYGMSAALVRRFASSVLTERQYAIEQFLAVPAPKESRMHTVAELVERSLAAAQIGMEDVDWTATRRGLEPWRVTARFDSAGRHIRADWSWNMHDNAILPINPTAQRLIGESGTRNTAASATRPDDAPTDGFLDRVELPGDSVRSARIQRAVSAWSDDPDDDARTRPGTTSATPTAAATTNRRDTPSSGRPGGPASTTDTVSATNEASRTNEASQITPISAIARRPFSRHHQQGGGPATIPVRVPDASRANATPQPAGTDTTSAKTAQPVNGADPHTGGLQTQTPTAQVSPTQTSQTDGADDPQPHGGHEQDTSGAHAQKRRSGRSAVPSWDEILFGE</sequence>
<evidence type="ECO:0000256" key="1">
    <source>
        <dbReference type="SAM" id="MobiDB-lite"/>
    </source>
</evidence>
<reference evidence="3 4" key="1">
    <citation type="submission" date="2014-03" db="EMBL/GenBank/DDBJ databases">
        <title>Genomics of Bifidobacteria.</title>
        <authorList>
            <person name="Ventura M."/>
            <person name="Milani C."/>
            <person name="Lugli G.A."/>
        </authorList>
    </citation>
    <scope>NUCLEOTIDE SEQUENCE [LARGE SCALE GENOMIC DNA]</scope>
    <source>
        <strain evidence="3 4">DSM 21395</strain>
    </source>
</reference>
<feature type="domain" description="DUF3071" evidence="2">
    <location>
        <begin position="10"/>
        <end position="173"/>
    </location>
</feature>
<feature type="compositionally biased region" description="Polar residues" evidence="1">
    <location>
        <begin position="332"/>
        <end position="351"/>
    </location>
</feature>
<protein>
    <submittedName>
        <fullName evidence="3">DNA binding protein</fullName>
    </submittedName>
</protein>
<feature type="compositionally biased region" description="Polar residues" evidence="1">
    <location>
        <begin position="361"/>
        <end position="380"/>
    </location>
</feature>
<evidence type="ECO:0000313" key="4">
    <source>
        <dbReference type="Proteomes" id="UP000029082"/>
    </source>
</evidence>
<dbReference type="EMBL" id="JGZE01000010">
    <property type="protein sequence ID" value="KFI77000.1"/>
    <property type="molecule type" value="Genomic_DNA"/>
</dbReference>
<dbReference type="OrthoDB" id="5180791at2"/>
<keyword evidence="4" id="KW-1185">Reference proteome</keyword>
<feature type="compositionally biased region" description="Basic and acidic residues" evidence="1">
    <location>
        <begin position="385"/>
        <end position="394"/>
    </location>
</feature>
<feature type="compositionally biased region" description="Low complexity" evidence="1">
    <location>
        <begin position="248"/>
        <end position="262"/>
    </location>
</feature>
<gene>
    <name evidence="3" type="ORF">BMON_0556</name>
</gene>
<dbReference type="Pfam" id="PF11268">
    <property type="entry name" value="DUF3071"/>
    <property type="match status" value="1"/>
</dbReference>
<feature type="compositionally biased region" description="Polar residues" evidence="1">
    <location>
        <begin position="277"/>
        <end position="300"/>
    </location>
</feature>
<feature type="region of interest" description="Disordered" evidence="1">
    <location>
        <begin position="193"/>
        <end position="420"/>
    </location>
</feature>
<dbReference type="Proteomes" id="UP000029082">
    <property type="component" value="Unassembled WGS sequence"/>
</dbReference>
<evidence type="ECO:0000313" key="3">
    <source>
        <dbReference type="EMBL" id="KFI77000.1"/>
    </source>
</evidence>
<accession>A0A087C150</accession>
<dbReference type="AlphaFoldDB" id="A0A087C150"/>
<proteinExistence type="predicted"/>
<dbReference type="InterPro" id="IPR047682">
    <property type="entry name" value="SepH-like"/>
</dbReference>
<dbReference type="NCBIfam" id="NF040712">
    <property type="entry name" value="SepH"/>
    <property type="match status" value="1"/>
</dbReference>
<dbReference type="GeneID" id="93093724"/>
<comment type="caution">
    <text evidence="3">The sequence shown here is derived from an EMBL/GenBank/DDBJ whole genome shotgun (WGS) entry which is preliminary data.</text>
</comment>
<dbReference type="eggNOG" id="ENOG5030HS9">
    <property type="taxonomic scope" value="Bacteria"/>
</dbReference>
<name>A0A087C150_9BIFI</name>